<gene>
    <name evidence="2" type="ORF">CCMP2556_LOCUS29904</name>
</gene>
<feature type="region of interest" description="Disordered" evidence="1">
    <location>
        <begin position="64"/>
        <end position="108"/>
    </location>
</feature>
<protein>
    <submittedName>
        <fullName evidence="2">Uncharacterized protein</fullName>
    </submittedName>
</protein>
<keyword evidence="3" id="KW-1185">Reference proteome</keyword>
<reference evidence="2 3" key="1">
    <citation type="submission" date="2024-02" db="EMBL/GenBank/DDBJ databases">
        <authorList>
            <person name="Chen Y."/>
            <person name="Shah S."/>
            <person name="Dougan E. K."/>
            <person name="Thang M."/>
            <person name="Chan C."/>
        </authorList>
    </citation>
    <scope>NUCLEOTIDE SEQUENCE [LARGE SCALE GENOMIC DNA]</scope>
</reference>
<organism evidence="2 3">
    <name type="scientific">Durusdinium trenchii</name>
    <dbReference type="NCBI Taxonomy" id="1381693"/>
    <lineage>
        <taxon>Eukaryota</taxon>
        <taxon>Sar</taxon>
        <taxon>Alveolata</taxon>
        <taxon>Dinophyceae</taxon>
        <taxon>Suessiales</taxon>
        <taxon>Symbiodiniaceae</taxon>
        <taxon>Durusdinium</taxon>
    </lineage>
</organism>
<evidence type="ECO:0000256" key="1">
    <source>
        <dbReference type="SAM" id="MobiDB-lite"/>
    </source>
</evidence>
<name>A0ABP0NAG7_9DINO</name>
<evidence type="ECO:0000313" key="3">
    <source>
        <dbReference type="Proteomes" id="UP001642484"/>
    </source>
</evidence>
<proteinExistence type="predicted"/>
<comment type="caution">
    <text evidence="2">The sequence shown here is derived from an EMBL/GenBank/DDBJ whole genome shotgun (WGS) entry which is preliminary data.</text>
</comment>
<dbReference type="Proteomes" id="UP001642484">
    <property type="component" value="Unassembled WGS sequence"/>
</dbReference>
<accession>A0ABP0NAG7</accession>
<evidence type="ECO:0000313" key="2">
    <source>
        <dbReference type="EMBL" id="CAK9060777.1"/>
    </source>
</evidence>
<sequence>MAVAEKIGHPAPRLSRARTVELFERNRWLTRSNVDHTVAVLTMKLEGPRPLRMARMASAQFAQAKKPEMIGMPDPRLKGSAASLGKNQPVSQGYSQSSKRVGQGKGHA</sequence>
<dbReference type="EMBL" id="CAXAMN010021556">
    <property type="protein sequence ID" value="CAK9060777.1"/>
    <property type="molecule type" value="Genomic_DNA"/>
</dbReference>
<feature type="compositionally biased region" description="Polar residues" evidence="1">
    <location>
        <begin position="85"/>
        <end position="100"/>
    </location>
</feature>